<evidence type="ECO:0000256" key="1">
    <source>
        <dbReference type="ARBA" id="ARBA00006394"/>
    </source>
</evidence>
<dbReference type="NCBIfam" id="TIGR01344">
    <property type="entry name" value="malate_syn_A"/>
    <property type="match status" value="1"/>
</dbReference>
<comment type="pathway">
    <text evidence="8">Carbohydrate metabolism; glyoxylate cycle; (S)-malate from isocitrate: step 2/2.</text>
</comment>
<evidence type="ECO:0000256" key="4">
    <source>
        <dbReference type="ARBA" id="ARBA00022532"/>
    </source>
</evidence>
<dbReference type="GO" id="GO:0005737">
    <property type="term" value="C:cytoplasm"/>
    <property type="evidence" value="ECO:0007669"/>
    <property type="project" value="TreeGrafter"/>
</dbReference>
<dbReference type="SUPFAM" id="SSF51645">
    <property type="entry name" value="Malate synthase G"/>
    <property type="match status" value="1"/>
</dbReference>
<dbReference type="Gene3D" id="1.20.1220.12">
    <property type="entry name" value="Malate synthase, domain III"/>
    <property type="match status" value="1"/>
</dbReference>
<dbReference type="GO" id="GO:0006097">
    <property type="term" value="P:glyoxylate cycle"/>
    <property type="evidence" value="ECO:0007669"/>
    <property type="project" value="UniProtKB-KW"/>
</dbReference>
<dbReference type="GO" id="GO:0004474">
    <property type="term" value="F:malate synthase activity"/>
    <property type="evidence" value="ECO:0007669"/>
    <property type="project" value="UniProtKB-EC"/>
</dbReference>
<evidence type="ECO:0000259" key="10">
    <source>
        <dbReference type="Pfam" id="PF20656"/>
    </source>
</evidence>
<comment type="caution">
    <text evidence="12">The sequence shown here is derived from an EMBL/GenBank/DDBJ whole genome shotgun (WGS) entry which is preliminary data.</text>
</comment>
<feature type="domain" description="Malate synthase TIM barrel" evidence="9">
    <location>
        <begin position="159"/>
        <end position="401"/>
    </location>
</feature>
<keyword evidence="5 8" id="KW-0808">Transferase</keyword>
<dbReference type="InterPro" id="IPR048355">
    <property type="entry name" value="MS_C"/>
</dbReference>
<feature type="domain" description="Malate synthase C-terminal" evidence="11">
    <location>
        <begin position="411"/>
        <end position="526"/>
    </location>
</feature>
<dbReference type="PROSITE" id="PS00510">
    <property type="entry name" value="MALATE_SYNTHASE"/>
    <property type="match status" value="1"/>
</dbReference>
<feature type="active site" description="Proton acceptor" evidence="7">
    <location>
        <position position="162"/>
    </location>
</feature>
<sequence length="529" mass="60585">MESKATMKENVEMISEHPLLTDAAKAFLFKLDEQFNSQREKLLALRKEKYERIAAGEKLDFLESTRRVREYKEWSVAPIPQDLQDRRVEITGPVDRKMIINALNSDAKVFMADFEDATSPIWQNILDGQQNLYDAIRNQIDFTAPNGKSYQLKEDRAVLKVRPRGWHLPEKHFLVNDRPISASLFDFGLYFYHNAQELLRNGSGPYFYLPKLESHEEARLWNDVFTFAQEELGVPHGTIKATVLIETITAAFEMEEIIYELKDHMAGLNAGRWDYIFSAIKVFRNDPEFILPDRSAITMSVPFMKAYANLLVKTCHKRGAHAIGGMSAFIPSKDEMANQKAFEKVKKDKTLEAEAGYDGTWVAHPGLIPPVLEVFNPYLEGRSDQKHILREDFTVTAEELTDPDILYGLVTEKGVRMNINVALLYIESWLQGTGAAALYNLMEDAATAEISRAQLWQWYHHNVEFKNGCILNKALFLRLLNEELAAVKEYLGEKRVDTAKIDLAAILLEDLVVSEEFEDFLTLKAYPFL</sequence>
<dbReference type="PANTHER" id="PTHR42902:SF1">
    <property type="entry name" value="MALATE SYNTHASE 1-RELATED"/>
    <property type="match status" value="1"/>
</dbReference>
<dbReference type="Pfam" id="PF01274">
    <property type="entry name" value="MS_TIM-barrel"/>
    <property type="match status" value="1"/>
</dbReference>
<protein>
    <recommendedName>
        <fullName evidence="2 8">Malate synthase</fullName>
        <ecNumber evidence="2 8">2.3.3.9</ecNumber>
    </recommendedName>
</protein>
<dbReference type="FunFam" id="1.20.1220.12:FF:000001">
    <property type="entry name" value="Malate synthase"/>
    <property type="match status" value="1"/>
</dbReference>
<dbReference type="InterPro" id="IPR006252">
    <property type="entry name" value="Malate_synthA"/>
</dbReference>
<comment type="catalytic activity">
    <reaction evidence="6 8">
        <text>glyoxylate + acetyl-CoA + H2O = (S)-malate + CoA + H(+)</text>
        <dbReference type="Rhea" id="RHEA:18181"/>
        <dbReference type="ChEBI" id="CHEBI:15377"/>
        <dbReference type="ChEBI" id="CHEBI:15378"/>
        <dbReference type="ChEBI" id="CHEBI:15589"/>
        <dbReference type="ChEBI" id="CHEBI:36655"/>
        <dbReference type="ChEBI" id="CHEBI:57287"/>
        <dbReference type="ChEBI" id="CHEBI:57288"/>
        <dbReference type="EC" id="2.3.3.9"/>
    </reaction>
</comment>
<evidence type="ECO:0000259" key="11">
    <source>
        <dbReference type="Pfam" id="PF20659"/>
    </source>
</evidence>
<dbReference type="Pfam" id="PF20656">
    <property type="entry name" value="MS_N"/>
    <property type="match status" value="1"/>
</dbReference>
<evidence type="ECO:0000256" key="7">
    <source>
        <dbReference type="PIRSR" id="PIRSR001363-1"/>
    </source>
</evidence>
<dbReference type="Proteomes" id="UP000611723">
    <property type="component" value="Unassembled WGS sequence"/>
</dbReference>
<keyword evidence="4 8" id="KW-0816">Tricarboxylic acid cycle</keyword>
<dbReference type="AlphaFoldDB" id="A0A934WV05"/>
<evidence type="ECO:0000256" key="2">
    <source>
        <dbReference type="ARBA" id="ARBA00012636"/>
    </source>
</evidence>
<gene>
    <name evidence="12" type="primary">aceB</name>
    <name evidence="12" type="ORF">JKA74_00690</name>
</gene>
<reference evidence="12" key="1">
    <citation type="submission" date="2021-01" db="EMBL/GenBank/DDBJ databases">
        <title>Marivirga aurantiaca sp. nov., isolated from intertidal surface sediments.</title>
        <authorList>
            <person name="Zhang M."/>
        </authorList>
    </citation>
    <scope>NUCLEOTIDE SEQUENCE</scope>
    <source>
        <strain evidence="12">S37H4</strain>
    </source>
</reference>
<evidence type="ECO:0000259" key="9">
    <source>
        <dbReference type="Pfam" id="PF01274"/>
    </source>
</evidence>
<dbReference type="EC" id="2.3.3.9" evidence="2 8"/>
<dbReference type="FunFam" id="3.20.20.360:FF:000001">
    <property type="entry name" value="Malate synthase"/>
    <property type="match status" value="1"/>
</dbReference>
<dbReference type="InterPro" id="IPR046363">
    <property type="entry name" value="MS_N_TIM-barrel_dom"/>
</dbReference>
<dbReference type="PANTHER" id="PTHR42902">
    <property type="entry name" value="MALATE SYNTHASE"/>
    <property type="match status" value="1"/>
</dbReference>
<dbReference type="InterPro" id="IPR001465">
    <property type="entry name" value="Malate_synthase_TIM"/>
</dbReference>
<keyword evidence="3 8" id="KW-0329">Glyoxylate bypass</keyword>
<comment type="similarity">
    <text evidence="1 8">Belongs to the malate synthase family.</text>
</comment>
<organism evidence="12 13">
    <name type="scientific">Marivirga aurantiaca</name>
    <dbReference type="NCBI Taxonomy" id="2802615"/>
    <lineage>
        <taxon>Bacteria</taxon>
        <taxon>Pseudomonadati</taxon>
        <taxon>Bacteroidota</taxon>
        <taxon>Cytophagia</taxon>
        <taxon>Cytophagales</taxon>
        <taxon>Marivirgaceae</taxon>
        <taxon>Marivirga</taxon>
    </lineage>
</organism>
<dbReference type="GO" id="GO:0006099">
    <property type="term" value="P:tricarboxylic acid cycle"/>
    <property type="evidence" value="ECO:0007669"/>
    <property type="project" value="UniProtKB-KW"/>
</dbReference>
<dbReference type="Pfam" id="PF20659">
    <property type="entry name" value="MS_C"/>
    <property type="match status" value="1"/>
</dbReference>
<dbReference type="InterPro" id="IPR019830">
    <property type="entry name" value="Malate_synthase_CS"/>
</dbReference>
<dbReference type="CDD" id="cd00727">
    <property type="entry name" value="malate_synt_A"/>
    <property type="match status" value="1"/>
</dbReference>
<dbReference type="EMBL" id="JAEQBW010000001">
    <property type="protein sequence ID" value="MBK6263534.1"/>
    <property type="molecule type" value="Genomic_DNA"/>
</dbReference>
<evidence type="ECO:0000256" key="5">
    <source>
        <dbReference type="ARBA" id="ARBA00022679"/>
    </source>
</evidence>
<accession>A0A934WV05</accession>
<feature type="domain" description="Malate synthase N-terminal" evidence="10">
    <location>
        <begin position="19"/>
        <end position="65"/>
    </location>
</feature>
<dbReference type="PIRSF" id="PIRSF001363">
    <property type="entry name" value="Malate_synth"/>
    <property type="match status" value="1"/>
</dbReference>
<name>A0A934WV05_9BACT</name>
<dbReference type="InterPro" id="IPR048356">
    <property type="entry name" value="MS_N"/>
</dbReference>
<dbReference type="InterPro" id="IPR011076">
    <property type="entry name" value="Malate_synth_sf"/>
</dbReference>
<feature type="active site" description="Proton donor" evidence="7">
    <location>
        <position position="444"/>
    </location>
</feature>
<dbReference type="InterPro" id="IPR044856">
    <property type="entry name" value="Malate_synth_C_sf"/>
</dbReference>
<evidence type="ECO:0000256" key="3">
    <source>
        <dbReference type="ARBA" id="ARBA00022435"/>
    </source>
</evidence>
<evidence type="ECO:0000256" key="6">
    <source>
        <dbReference type="ARBA" id="ARBA00047918"/>
    </source>
</evidence>
<keyword evidence="13" id="KW-1185">Reference proteome</keyword>
<evidence type="ECO:0000313" key="13">
    <source>
        <dbReference type="Proteomes" id="UP000611723"/>
    </source>
</evidence>
<dbReference type="Gene3D" id="3.20.20.360">
    <property type="entry name" value="Malate synthase, domain 3"/>
    <property type="match status" value="1"/>
</dbReference>
<proteinExistence type="inferred from homology"/>
<evidence type="ECO:0000313" key="12">
    <source>
        <dbReference type="EMBL" id="MBK6263534.1"/>
    </source>
</evidence>
<evidence type="ECO:0000256" key="8">
    <source>
        <dbReference type="RuleBase" id="RU000555"/>
    </source>
</evidence>
<keyword evidence="12" id="KW-0012">Acyltransferase</keyword>
<dbReference type="RefSeq" id="WP_201429228.1">
    <property type="nucleotide sequence ID" value="NZ_JAEQBW010000001.1"/>
</dbReference>